<keyword evidence="2" id="KW-0645">Protease</keyword>
<dbReference type="GO" id="GO:0008233">
    <property type="term" value="F:peptidase activity"/>
    <property type="evidence" value="ECO:0007669"/>
    <property type="project" value="UniProtKB-KW"/>
</dbReference>
<dbReference type="Proteomes" id="UP000482960">
    <property type="component" value="Unassembled WGS sequence"/>
</dbReference>
<dbReference type="AlphaFoldDB" id="A0A6V8LBX1"/>
<gene>
    <name evidence="5" type="ORF">Prum_052180</name>
</gene>
<evidence type="ECO:0000256" key="1">
    <source>
        <dbReference type="ARBA" id="ARBA00022612"/>
    </source>
</evidence>
<sequence length="222" mass="25075">MRIPDERRTAPVALLEVETSLNYISAVAVPYNDPADIGMFTEDFAPGSMAKSIKEAARSLPLHVFHDDMAAFSPMTIESWPIGVAHEWDDDNNRLRGVWKLDDDVKAQRAARLAKPDEQGRSMLGYMSIRFQPIRSQWTYAEDWNPDLGSAYKDRVTRLEARLVSVALVSTPQYQAAAVEWVRSAEPQRKRESAARELDEWAAYLQQVKAGPLASQKGITRR</sequence>
<feature type="domain" description="Prohead serine protease" evidence="4">
    <location>
        <begin position="21"/>
        <end position="184"/>
    </location>
</feature>
<proteinExistence type="predicted"/>
<accession>A0A6V8LBX1</accession>
<dbReference type="RefSeq" id="WP_173078624.1">
    <property type="nucleotide sequence ID" value="NZ_BAABJB010000004.1"/>
</dbReference>
<evidence type="ECO:0000313" key="5">
    <source>
        <dbReference type="EMBL" id="GFJ91576.1"/>
    </source>
</evidence>
<dbReference type="EMBL" id="BLPG01000001">
    <property type="protein sequence ID" value="GFJ91576.1"/>
    <property type="molecule type" value="Genomic_DNA"/>
</dbReference>
<dbReference type="Pfam" id="PF04586">
    <property type="entry name" value="Peptidase_S78"/>
    <property type="match status" value="1"/>
</dbReference>
<protein>
    <recommendedName>
        <fullName evidence="4">Prohead serine protease domain-containing protein</fullName>
    </recommendedName>
</protein>
<reference evidence="5 6" key="2">
    <citation type="submission" date="2020-03" db="EMBL/GenBank/DDBJ databases">
        <authorList>
            <person name="Ichikawa N."/>
            <person name="Kimura A."/>
            <person name="Kitahashi Y."/>
            <person name="Uohara A."/>
        </authorList>
    </citation>
    <scope>NUCLEOTIDE SEQUENCE [LARGE SCALE GENOMIC DNA]</scope>
    <source>
        <strain evidence="5 6">NBRC 108638</strain>
    </source>
</reference>
<evidence type="ECO:0000259" key="4">
    <source>
        <dbReference type="Pfam" id="PF04586"/>
    </source>
</evidence>
<keyword evidence="1" id="KW-1188">Viral release from host cell</keyword>
<evidence type="ECO:0000256" key="3">
    <source>
        <dbReference type="ARBA" id="ARBA00022801"/>
    </source>
</evidence>
<reference evidence="5 6" key="1">
    <citation type="submission" date="2020-03" db="EMBL/GenBank/DDBJ databases">
        <title>Whole genome shotgun sequence of Phytohabitans rumicis NBRC 108638.</title>
        <authorList>
            <person name="Komaki H."/>
            <person name="Tamura T."/>
        </authorList>
    </citation>
    <scope>NUCLEOTIDE SEQUENCE [LARGE SCALE GENOMIC DNA]</scope>
    <source>
        <strain evidence="5 6">NBRC 108638</strain>
    </source>
</reference>
<organism evidence="5 6">
    <name type="scientific">Phytohabitans rumicis</name>
    <dbReference type="NCBI Taxonomy" id="1076125"/>
    <lineage>
        <taxon>Bacteria</taxon>
        <taxon>Bacillati</taxon>
        <taxon>Actinomycetota</taxon>
        <taxon>Actinomycetes</taxon>
        <taxon>Micromonosporales</taxon>
        <taxon>Micromonosporaceae</taxon>
    </lineage>
</organism>
<comment type="caution">
    <text evidence="5">The sequence shown here is derived from an EMBL/GenBank/DDBJ whole genome shotgun (WGS) entry which is preliminary data.</text>
</comment>
<evidence type="ECO:0000256" key="2">
    <source>
        <dbReference type="ARBA" id="ARBA00022670"/>
    </source>
</evidence>
<keyword evidence="3" id="KW-0378">Hydrolase</keyword>
<dbReference type="GO" id="GO:0006508">
    <property type="term" value="P:proteolysis"/>
    <property type="evidence" value="ECO:0007669"/>
    <property type="project" value="UniProtKB-KW"/>
</dbReference>
<dbReference type="InterPro" id="IPR054613">
    <property type="entry name" value="Peptidase_S78_dom"/>
</dbReference>
<evidence type="ECO:0000313" key="6">
    <source>
        <dbReference type="Proteomes" id="UP000482960"/>
    </source>
</evidence>
<name>A0A6V8LBX1_9ACTN</name>
<keyword evidence="6" id="KW-1185">Reference proteome</keyword>